<sequence>MSNNCVSLNALLHRIRHCGTLGHYIFRVVGCEGIKANSISASQRYRCVHFVKYIIDAHENNLEPKISGDITLREYVYYLAETSLPKSIQRSYRSGCYAVMLRAWEAATADGQPVGAKPVVRPKSDKRAGASASTLSRLRDRGEMGSYLATALNEQTQEGRYKFPPHAIALVRPFVKYLDLIDPERELRSTDCLGKNLRQSYVHYMMETQNDVVYRQRCIRAVDRLLRSAMARAAFDGLDVGDEWRTSNSHSALTTRPGIIALERKLSAVEEKGPLYKQLVETIRGQGLKLRSASLSSTLRDLRILFEYVGQNERLQSFADFQREELVQLLEKIRHEYNNEYTARRIWRTTKRIFEAACRQQGAECIPWPRARWIGGFQRRGNSDQGLGPSECAKVERLARQEVEEVLARRDALGKIFPGPFIEDIQPFEILLAFRTGFNPSTLRTLKLADIDWHEDVVEIRGHKARSTIQPLAVFPRDDRQFSGKWLVEKILSLTLYARSRAAPHDRDALFLYEPKGGAYRGSVLKFRALKTGPENAMLADFGRRAGVGKMTLKTMRASFSNLAFVTSGDDPRVVQRMLGHRSTETTEEYSRSHNVAPRQELLAVAMERRLRDARTQLRQDSRDRPTATTAAATPGFSCLDPFSPPVDLHQQPGMCAAYGACPACPLAAVDTTLSSSACDLVLLAAAIAKLLGTQQLDPRRVGFWREQLAALESVWLPKFADNTIAQAMLGSGPINRLA</sequence>
<dbReference type="AlphaFoldDB" id="A0A2T4YXJ2"/>
<feature type="region of interest" description="Disordered" evidence="4">
    <location>
        <begin position="115"/>
        <end position="135"/>
    </location>
</feature>
<dbReference type="GO" id="GO:0007059">
    <property type="term" value="P:chromosome segregation"/>
    <property type="evidence" value="ECO:0007669"/>
    <property type="project" value="UniProtKB-KW"/>
</dbReference>
<keyword evidence="2" id="KW-0229">DNA integration</keyword>
<dbReference type="GO" id="GO:0003677">
    <property type="term" value="F:DNA binding"/>
    <property type="evidence" value="ECO:0007669"/>
    <property type="project" value="InterPro"/>
</dbReference>
<dbReference type="InterPro" id="IPR013762">
    <property type="entry name" value="Integrase-like_cat_sf"/>
</dbReference>
<dbReference type="EMBL" id="PZZL01000011">
    <property type="protein sequence ID" value="PTM51073.1"/>
    <property type="molecule type" value="Genomic_DNA"/>
</dbReference>
<keyword evidence="1" id="KW-0159">Chromosome partition</keyword>
<dbReference type="PANTHER" id="PTHR30349">
    <property type="entry name" value="PHAGE INTEGRASE-RELATED"/>
    <property type="match status" value="1"/>
</dbReference>
<dbReference type="OrthoDB" id="7395781at2"/>
<evidence type="ECO:0000313" key="6">
    <source>
        <dbReference type="EMBL" id="PTM51073.1"/>
    </source>
</evidence>
<dbReference type="InterPro" id="IPR002104">
    <property type="entry name" value="Integrase_catalytic"/>
</dbReference>
<dbReference type="GO" id="GO:0015074">
    <property type="term" value="P:DNA integration"/>
    <property type="evidence" value="ECO:0007669"/>
    <property type="project" value="UniProtKB-KW"/>
</dbReference>
<accession>A0A2T4YXJ2</accession>
<gene>
    <name evidence="6" type="ORF">C8P69_1111</name>
</gene>
<evidence type="ECO:0000256" key="3">
    <source>
        <dbReference type="ARBA" id="ARBA00023172"/>
    </source>
</evidence>
<keyword evidence="7" id="KW-1185">Reference proteome</keyword>
<comment type="caution">
    <text evidence="6">The sequence shown here is derived from an EMBL/GenBank/DDBJ whole genome shotgun (WGS) entry which is preliminary data.</text>
</comment>
<dbReference type="InterPro" id="IPR011010">
    <property type="entry name" value="DNA_brk_join_enz"/>
</dbReference>
<dbReference type="GO" id="GO:0006310">
    <property type="term" value="P:DNA recombination"/>
    <property type="evidence" value="ECO:0007669"/>
    <property type="project" value="UniProtKB-KW"/>
</dbReference>
<proteinExistence type="predicted"/>
<reference evidence="6 7" key="1">
    <citation type="submission" date="2018-04" db="EMBL/GenBank/DDBJ databases">
        <title>Genomic Encyclopedia of Archaeal and Bacterial Type Strains, Phase II (KMG-II): from individual species to whole genera.</title>
        <authorList>
            <person name="Goeker M."/>
        </authorList>
    </citation>
    <scope>NUCLEOTIDE SEQUENCE [LARGE SCALE GENOMIC DNA]</scope>
    <source>
        <strain evidence="6 7">DSM 25521</strain>
    </source>
</reference>
<dbReference type="CDD" id="cd00397">
    <property type="entry name" value="DNA_BRE_C"/>
    <property type="match status" value="1"/>
</dbReference>
<name>A0A2T4YXJ2_9HYPH</name>
<keyword evidence="3" id="KW-0233">DNA recombination</keyword>
<dbReference type="Proteomes" id="UP000241808">
    <property type="component" value="Unassembled WGS sequence"/>
</dbReference>
<dbReference type="Pfam" id="PF00589">
    <property type="entry name" value="Phage_integrase"/>
    <property type="match status" value="1"/>
</dbReference>
<evidence type="ECO:0000256" key="4">
    <source>
        <dbReference type="SAM" id="MobiDB-lite"/>
    </source>
</evidence>
<dbReference type="Gene3D" id="1.10.443.10">
    <property type="entry name" value="Intergrase catalytic core"/>
    <property type="match status" value="1"/>
</dbReference>
<evidence type="ECO:0000313" key="7">
    <source>
        <dbReference type="Proteomes" id="UP000241808"/>
    </source>
</evidence>
<evidence type="ECO:0000256" key="1">
    <source>
        <dbReference type="ARBA" id="ARBA00022829"/>
    </source>
</evidence>
<evidence type="ECO:0000256" key="2">
    <source>
        <dbReference type="ARBA" id="ARBA00022908"/>
    </source>
</evidence>
<dbReference type="SUPFAM" id="SSF56349">
    <property type="entry name" value="DNA breaking-rejoining enzymes"/>
    <property type="match status" value="1"/>
</dbReference>
<protein>
    <submittedName>
        <fullName evidence="6">Phage integrase family protein</fullName>
    </submittedName>
</protein>
<dbReference type="PANTHER" id="PTHR30349:SF81">
    <property type="entry name" value="TYROSINE RECOMBINASE XERC"/>
    <property type="match status" value="1"/>
</dbReference>
<dbReference type="PROSITE" id="PS51898">
    <property type="entry name" value="TYR_RECOMBINASE"/>
    <property type="match status" value="1"/>
</dbReference>
<feature type="domain" description="Tyr recombinase" evidence="5">
    <location>
        <begin position="393"/>
        <end position="607"/>
    </location>
</feature>
<evidence type="ECO:0000259" key="5">
    <source>
        <dbReference type="PROSITE" id="PS51898"/>
    </source>
</evidence>
<organism evidence="6 7">
    <name type="scientific">Phreatobacter oligotrophus</name>
    <dbReference type="NCBI Taxonomy" id="1122261"/>
    <lineage>
        <taxon>Bacteria</taxon>
        <taxon>Pseudomonadati</taxon>
        <taxon>Pseudomonadota</taxon>
        <taxon>Alphaproteobacteria</taxon>
        <taxon>Hyphomicrobiales</taxon>
        <taxon>Phreatobacteraceae</taxon>
        <taxon>Phreatobacter</taxon>
    </lineage>
</organism>
<dbReference type="InterPro" id="IPR050090">
    <property type="entry name" value="Tyrosine_recombinase_XerCD"/>
</dbReference>